<name>A0ABS4JLK9_9BACL</name>
<evidence type="ECO:0008006" key="3">
    <source>
        <dbReference type="Google" id="ProtNLM"/>
    </source>
</evidence>
<reference evidence="1 2" key="1">
    <citation type="submission" date="2021-03" db="EMBL/GenBank/DDBJ databases">
        <title>Genomic Encyclopedia of Type Strains, Phase IV (KMG-IV): sequencing the most valuable type-strain genomes for metagenomic binning, comparative biology and taxonomic classification.</title>
        <authorList>
            <person name="Goeker M."/>
        </authorList>
    </citation>
    <scope>NUCLEOTIDE SEQUENCE [LARGE SCALE GENOMIC DNA]</scope>
    <source>
        <strain evidence="1 2">DSM 26806</strain>
    </source>
</reference>
<gene>
    <name evidence="1" type="ORF">J2Z69_003032</name>
</gene>
<evidence type="ECO:0000313" key="1">
    <source>
        <dbReference type="EMBL" id="MBP2001976.1"/>
    </source>
</evidence>
<comment type="caution">
    <text evidence="1">The sequence shown here is derived from an EMBL/GenBank/DDBJ whole genome shotgun (WGS) entry which is preliminary data.</text>
</comment>
<protein>
    <recommendedName>
        <fullName evidence="3">DUF4375 domain-containing protein</fullName>
    </recommendedName>
</protein>
<proteinExistence type="predicted"/>
<dbReference type="EMBL" id="JAGGLD010000005">
    <property type="protein sequence ID" value="MBP2001976.1"/>
    <property type="molecule type" value="Genomic_DNA"/>
</dbReference>
<accession>A0ABS4JLK9</accession>
<dbReference type="Proteomes" id="UP001519288">
    <property type="component" value="Unassembled WGS sequence"/>
</dbReference>
<keyword evidence="2" id="KW-1185">Reference proteome</keyword>
<evidence type="ECO:0000313" key="2">
    <source>
        <dbReference type="Proteomes" id="UP001519288"/>
    </source>
</evidence>
<organism evidence="1 2">
    <name type="scientific">Paenibacillus shirakamiensis</name>
    <dbReference type="NCBI Taxonomy" id="1265935"/>
    <lineage>
        <taxon>Bacteria</taxon>
        <taxon>Bacillati</taxon>
        <taxon>Bacillota</taxon>
        <taxon>Bacilli</taxon>
        <taxon>Bacillales</taxon>
        <taxon>Paenibacillaceae</taxon>
        <taxon>Paenibacillus</taxon>
    </lineage>
</organism>
<sequence>MYNHSEGVIFIFKVAMNKQRFQELSDEELTQALFGPMIHRYKEEQLLGHDFMDIYQQMTKGQQAFFVFQTYYIHASSSLTEFYWWSVYYVAERGRWKGLLSGLNYFGEDELVQILQQVEQILLEFGHPVTLDDFNISRDQLHQRPKLLKAIETVEEPFQIAVKNTLQRIMSYIRSHPEEFVTWEEDHTQVG</sequence>